<evidence type="ECO:0000256" key="1">
    <source>
        <dbReference type="ARBA" id="ARBA00022801"/>
    </source>
</evidence>
<evidence type="ECO:0000259" key="2">
    <source>
        <dbReference type="SMART" id="SM01027"/>
    </source>
</evidence>
<dbReference type="GO" id="GO:0016787">
    <property type="term" value="F:hydrolase activity"/>
    <property type="evidence" value="ECO:0007669"/>
    <property type="project" value="UniProtKB-KW"/>
</dbReference>
<gene>
    <name evidence="3" type="ORF">N0F65_001792</name>
</gene>
<dbReference type="Proteomes" id="UP001146120">
    <property type="component" value="Unassembled WGS sequence"/>
</dbReference>
<reference evidence="3" key="2">
    <citation type="journal article" date="2023" name="Microbiol Resour">
        <title>Decontamination and Annotation of the Draft Genome Sequence of the Oomycete Lagenidium giganteum ARSEF 373.</title>
        <authorList>
            <person name="Morgan W.R."/>
            <person name="Tartar A."/>
        </authorList>
    </citation>
    <scope>NUCLEOTIDE SEQUENCE</scope>
    <source>
        <strain evidence="3">ARSEF 373</strain>
    </source>
</reference>
<protein>
    <recommendedName>
        <fullName evidence="2">Beta-Casp domain-containing protein</fullName>
    </recommendedName>
</protein>
<comment type="caution">
    <text evidence="3">The sequence shown here is derived from an EMBL/GenBank/DDBJ whole genome shotgun (WGS) entry which is preliminary data.</text>
</comment>
<dbReference type="InterPro" id="IPR022712">
    <property type="entry name" value="Beta_Casp"/>
</dbReference>
<dbReference type="EMBL" id="DAKRPA010000050">
    <property type="protein sequence ID" value="DBA01287.1"/>
    <property type="molecule type" value="Genomic_DNA"/>
</dbReference>
<feature type="domain" description="Beta-Casp" evidence="2">
    <location>
        <begin position="303"/>
        <end position="421"/>
    </location>
</feature>
<evidence type="ECO:0000313" key="4">
    <source>
        <dbReference type="Proteomes" id="UP001146120"/>
    </source>
</evidence>
<dbReference type="GO" id="GO:0004521">
    <property type="term" value="F:RNA endonuclease activity"/>
    <property type="evidence" value="ECO:0007669"/>
    <property type="project" value="TreeGrafter"/>
</dbReference>
<accession>A0AAV2Z778</accession>
<dbReference type="AlphaFoldDB" id="A0AAV2Z778"/>
<dbReference type="GO" id="GO:0016180">
    <property type="term" value="P:snRNA processing"/>
    <property type="evidence" value="ECO:0007669"/>
    <property type="project" value="TreeGrafter"/>
</dbReference>
<dbReference type="GO" id="GO:0005634">
    <property type="term" value="C:nucleus"/>
    <property type="evidence" value="ECO:0007669"/>
    <property type="project" value="TreeGrafter"/>
</dbReference>
<dbReference type="PANTHER" id="PTHR11203">
    <property type="entry name" value="CLEAVAGE AND POLYADENYLATION SPECIFICITY FACTOR FAMILY MEMBER"/>
    <property type="match status" value="1"/>
</dbReference>
<proteinExistence type="predicted"/>
<dbReference type="SUPFAM" id="SSF56281">
    <property type="entry name" value="Metallo-hydrolase/oxidoreductase"/>
    <property type="match status" value="1"/>
</dbReference>
<sequence length="690" mass="76071">FERADSKVKPSAMSSSNVTLERLGNGAAFLVQDESTGKCVLLGCGEVKGDSVDAKDDASGYESAESVEELGDRNVGAAVRQYARELRDCVKREGDGQASALVAVLITDYRPEASFMLPYLTEKTAWGTLPAPANAPPGTPPPAPPTVFMTHGTRAIAPHVLTEYWMGTYGKSKDKAGPYDANDITNTFLKTTPLPLKATITVNEHVKVTAYHSGHVAGGCSYLIEFGATSVLFVNGFNLSGGRVLLPAEIPRCQPCAMITSSSFAVSVSETRTSMERDLMRALHECLSADGKVVIPVFHLGFFQELMTIVLQYLKQMQFSCPVYVADNDMEYPNRFHTLLKRTYTPGFRALDPAKINAVKSNHRVFDWKQLQEPGAFILFTSPANISQGDSFRAIKALASDPKNLIVLSEYCTPGTVNYTLYADPQRKEINKRLGVTVSCGVHYFPCGDEVDAKSIVELARLVSPRQVFLDYVVPEDMQFVKAHIIQQLKTAPDMDGLEVNELTQEAPTTIQAARDIPVRIHKSMFNNPSDVSGLLITEGKRKLMLVTASNGARRLKKKKHSLQFSCMWKRPPESMPRTKKRAARAPSSALSFLLSAAAESADEEETEEQPTADVNALITAVGKCIEKWILDVRVEWNERFVKVRSVGVSVTPEWEVQLEWMYEDEELAGRVLGLAKQVINAEYVKALEQ</sequence>
<keyword evidence="1" id="KW-0378">Hydrolase</keyword>
<dbReference type="Gene3D" id="3.40.50.10890">
    <property type="match status" value="1"/>
</dbReference>
<dbReference type="InterPro" id="IPR036866">
    <property type="entry name" value="RibonucZ/Hydroxyglut_hydro"/>
</dbReference>
<name>A0AAV2Z778_9STRA</name>
<keyword evidence="4" id="KW-1185">Reference proteome</keyword>
<dbReference type="Pfam" id="PF10996">
    <property type="entry name" value="Beta-Casp"/>
    <property type="match status" value="1"/>
</dbReference>
<dbReference type="PANTHER" id="PTHR11203:SF37">
    <property type="entry name" value="INTEGRATOR COMPLEX SUBUNIT 11"/>
    <property type="match status" value="1"/>
</dbReference>
<dbReference type="Gene3D" id="3.60.15.10">
    <property type="entry name" value="Ribonuclease Z/Hydroxyacylglutathione hydrolase-like"/>
    <property type="match status" value="1"/>
</dbReference>
<evidence type="ECO:0000313" key="3">
    <source>
        <dbReference type="EMBL" id="DBA01287.1"/>
    </source>
</evidence>
<organism evidence="3 4">
    <name type="scientific">Lagenidium giganteum</name>
    <dbReference type="NCBI Taxonomy" id="4803"/>
    <lineage>
        <taxon>Eukaryota</taxon>
        <taxon>Sar</taxon>
        <taxon>Stramenopiles</taxon>
        <taxon>Oomycota</taxon>
        <taxon>Peronosporomycetes</taxon>
        <taxon>Pythiales</taxon>
        <taxon>Pythiaceae</taxon>
    </lineage>
</organism>
<dbReference type="InterPro" id="IPR050698">
    <property type="entry name" value="MBL"/>
</dbReference>
<dbReference type="SMART" id="SM01027">
    <property type="entry name" value="Beta-Casp"/>
    <property type="match status" value="1"/>
</dbReference>
<reference evidence="3" key="1">
    <citation type="submission" date="2022-11" db="EMBL/GenBank/DDBJ databases">
        <authorList>
            <person name="Morgan W.R."/>
            <person name="Tartar A."/>
        </authorList>
    </citation>
    <scope>NUCLEOTIDE SEQUENCE</scope>
    <source>
        <strain evidence="3">ARSEF 373</strain>
    </source>
</reference>
<feature type="non-terminal residue" evidence="3">
    <location>
        <position position="1"/>
    </location>
</feature>